<proteinExistence type="predicted"/>
<name>A0A873WJI0_9CAUD</name>
<gene>
    <name evidence="1" type="ORF">CPT_Miami_087</name>
</gene>
<reference evidence="1 2" key="1">
    <citation type="submission" date="2020-07" db="EMBL/GenBank/DDBJ databases">
        <title>Complete genome sequence of Klebsiella pneumoniae phage Miami.</title>
        <authorList>
            <person name="Mora D.A."/>
            <person name="Lessor L."/>
            <person name="Gill J."/>
            <person name="Liu M."/>
        </authorList>
    </citation>
    <scope>NUCLEOTIDE SEQUENCE [LARGE SCALE GENOMIC DNA]</scope>
</reference>
<accession>A0A873WJI0</accession>
<dbReference type="EMBL" id="MT701590">
    <property type="protein sequence ID" value="QPB09182.1"/>
    <property type="molecule type" value="Genomic_DNA"/>
</dbReference>
<organism evidence="1 2">
    <name type="scientific">Klebsiella phage Miami</name>
    <dbReference type="NCBI Taxonomy" id="2767581"/>
    <lineage>
        <taxon>Viruses</taxon>
        <taxon>Duplodnaviria</taxon>
        <taxon>Heunggongvirae</taxon>
        <taxon>Uroviricota</taxon>
        <taxon>Caudoviricetes</taxon>
        <taxon>Chimalliviridae</taxon>
        <taxon>Miamivirus</taxon>
        <taxon>Miamivirus miami</taxon>
    </lineage>
</organism>
<evidence type="ECO:0000313" key="1">
    <source>
        <dbReference type="EMBL" id="QPB09182.1"/>
    </source>
</evidence>
<protein>
    <submittedName>
        <fullName evidence="1">Uncharacterized protein</fullName>
    </submittedName>
</protein>
<keyword evidence="2" id="KW-1185">Reference proteome</keyword>
<dbReference type="Proteomes" id="UP000662782">
    <property type="component" value="Segment"/>
</dbReference>
<sequence>MTEAYQSWAADFKKSVGRLKEVKSAGYGKYRLGVQDPPGKPYVLVEVKTSDCAYTPNYSLDLVKTIKIPKPKGLRLSVERRIRLVGYLLQIGVFDLLTQAEWGMVFNVSRGSIWHYKKQYEESL</sequence>
<evidence type="ECO:0000313" key="2">
    <source>
        <dbReference type="Proteomes" id="UP000662782"/>
    </source>
</evidence>